<keyword evidence="2 6" id="KW-0812">Transmembrane</keyword>
<feature type="region of interest" description="Disordered" evidence="5">
    <location>
        <begin position="593"/>
        <end position="620"/>
    </location>
</feature>
<evidence type="ECO:0000256" key="1">
    <source>
        <dbReference type="ARBA" id="ARBA00004141"/>
    </source>
</evidence>
<feature type="transmembrane region" description="Helical" evidence="6">
    <location>
        <begin position="562"/>
        <end position="581"/>
    </location>
</feature>
<comment type="subcellular location">
    <subcellularLocation>
        <location evidence="1">Membrane</location>
        <topology evidence="1">Multi-pass membrane protein</topology>
    </subcellularLocation>
</comment>
<evidence type="ECO:0000256" key="6">
    <source>
        <dbReference type="SAM" id="Phobius"/>
    </source>
</evidence>
<feature type="transmembrane region" description="Helical" evidence="6">
    <location>
        <begin position="536"/>
        <end position="556"/>
    </location>
</feature>
<accession>A0A8T2L5Y5</accession>
<evidence type="ECO:0000256" key="3">
    <source>
        <dbReference type="ARBA" id="ARBA00022989"/>
    </source>
</evidence>
<proteinExistence type="predicted"/>
<dbReference type="PANTHER" id="PTHR12011:SF454">
    <property type="entry name" value="ADHESION G-PROTEIN COUPLED RECEPTOR G5-LIKE"/>
    <property type="match status" value="1"/>
</dbReference>
<dbReference type="OrthoDB" id="1100386at2759"/>
<feature type="transmembrane region" description="Helical" evidence="6">
    <location>
        <begin position="435"/>
        <end position="459"/>
    </location>
</feature>
<name>A0A8T2L5Y5_ASTMX</name>
<feature type="chain" id="PRO_5035802010" evidence="7">
    <location>
        <begin position="21"/>
        <end position="620"/>
    </location>
</feature>
<dbReference type="InterPro" id="IPR000832">
    <property type="entry name" value="GPCR_2_secretin-like"/>
</dbReference>
<comment type="caution">
    <text evidence="9">The sequence shown here is derived from an EMBL/GenBank/DDBJ whole genome shotgun (WGS) entry which is preliminary data.</text>
</comment>
<dbReference type="GO" id="GO:0005886">
    <property type="term" value="C:plasma membrane"/>
    <property type="evidence" value="ECO:0007669"/>
    <property type="project" value="TreeGrafter"/>
</dbReference>
<dbReference type="GO" id="GO:0004930">
    <property type="term" value="F:G protein-coupled receptor activity"/>
    <property type="evidence" value="ECO:0007669"/>
    <property type="project" value="InterPro"/>
</dbReference>
<dbReference type="Gene3D" id="1.20.1070.10">
    <property type="entry name" value="Rhodopsin 7-helix transmembrane proteins"/>
    <property type="match status" value="1"/>
</dbReference>
<evidence type="ECO:0000313" key="9">
    <source>
        <dbReference type="EMBL" id="KAG9267110.1"/>
    </source>
</evidence>
<dbReference type="Pfam" id="PF00002">
    <property type="entry name" value="7tm_2"/>
    <property type="match status" value="1"/>
</dbReference>
<feature type="transmembrane region" description="Helical" evidence="6">
    <location>
        <begin position="401"/>
        <end position="423"/>
    </location>
</feature>
<keyword evidence="4 6" id="KW-0472">Membrane</keyword>
<dbReference type="InterPro" id="IPR046338">
    <property type="entry name" value="GAIN_dom_sf"/>
</dbReference>
<protein>
    <submittedName>
        <fullName evidence="9">Adhesion G-protein coupled receptor G5-like</fullName>
    </submittedName>
</protein>
<feature type="domain" description="G-protein coupled receptors family 2 profile 2" evidence="8">
    <location>
        <begin position="329"/>
        <end position="584"/>
    </location>
</feature>
<evidence type="ECO:0000259" key="8">
    <source>
        <dbReference type="PROSITE" id="PS50261"/>
    </source>
</evidence>
<dbReference type="InterPro" id="IPR017981">
    <property type="entry name" value="GPCR_2-like_7TM"/>
</dbReference>
<feature type="signal peptide" evidence="7">
    <location>
        <begin position="1"/>
        <end position="20"/>
    </location>
</feature>
<organism evidence="9 10">
    <name type="scientific">Astyanax mexicanus</name>
    <name type="common">Blind cave fish</name>
    <name type="synonym">Astyanax fasciatus mexicanus</name>
    <dbReference type="NCBI Taxonomy" id="7994"/>
    <lineage>
        <taxon>Eukaryota</taxon>
        <taxon>Metazoa</taxon>
        <taxon>Chordata</taxon>
        <taxon>Craniata</taxon>
        <taxon>Vertebrata</taxon>
        <taxon>Euteleostomi</taxon>
        <taxon>Actinopterygii</taxon>
        <taxon>Neopterygii</taxon>
        <taxon>Teleostei</taxon>
        <taxon>Ostariophysi</taxon>
        <taxon>Characiformes</taxon>
        <taxon>Characoidei</taxon>
        <taxon>Acestrorhamphidae</taxon>
        <taxon>Acestrorhamphinae</taxon>
        <taxon>Astyanax</taxon>
    </lineage>
</organism>
<sequence length="620" mass="70276">MYGVNVNVWFCLFIFSSVFAEIQNRNNQMNFSISDAQITISENVTGLDCSWGEKPCYVQCEHLNTTLSYLANETICILNNNSLFLTFSLSKSETTCTVTTCRKADIIAKMGNITNQKVLQDLSKLLKVKNSCETVFNELDVLKEYINIERKCILEIIRLQFTENTKNYDFGDFAITVIKMNTTANYSDYIKVAAAQFAGLNVDTWIPLEPFLNVSELQSKVGVVTYASGKQFAISQAVNILSPVIRVEVAEGKIENLTHQLKINFSLIDSSLVINRLMLVSQTGYVWKEQNPQIIDREGDYVICSYDHMTPFAVLLVDLKIDKKNYEILSYLTYVGCGLSALFSAASIFLFALKKAPNTDYSNSIHVSLSGALFLLNVSFMLNEIAVTWSNGLCVFVAVTIQYSLLCCFSWMAIEALHLYLLLVKVFNTYIRHYMIKLSLFGWGVPAIIVGLSLCVYNIKSFYGTKNMTFTDTTEIAQICWITDNTFFYGLNLTYFTFMFLMNTGILATVTSQICKLRNMGRRNKKLPSCKDTCTVLFLSCLLGLTWGFAFFISGYINYPLLYLFCICNSLQGFFMFLWVYRTIRRNRSLAEQSLSPSDPYSSSTSKTKNSNNSEFSHHS</sequence>
<evidence type="ECO:0000256" key="5">
    <source>
        <dbReference type="SAM" id="MobiDB-lite"/>
    </source>
</evidence>
<keyword evidence="7" id="KW-0732">Signal</keyword>
<dbReference type="PANTHER" id="PTHR12011">
    <property type="entry name" value="ADHESION G-PROTEIN COUPLED RECEPTOR"/>
    <property type="match status" value="1"/>
</dbReference>
<dbReference type="Gene3D" id="2.60.220.50">
    <property type="match status" value="1"/>
</dbReference>
<feature type="compositionally biased region" description="Low complexity" evidence="5">
    <location>
        <begin position="594"/>
        <end position="614"/>
    </location>
</feature>
<dbReference type="AlphaFoldDB" id="A0A8T2L5Y5"/>
<gene>
    <name evidence="9" type="primary">ADGRG6</name>
    <name evidence="9" type="ORF">AMEX_G19787</name>
</gene>
<reference evidence="9 10" key="1">
    <citation type="submission" date="2021-07" db="EMBL/GenBank/DDBJ databases">
        <authorList>
            <person name="Imarazene B."/>
            <person name="Zahm M."/>
            <person name="Klopp C."/>
            <person name="Cabau C."/>
            <person name="Beille S."/>
            <person name="Jouanno E."/>
            <person name="Castinel A."/>
            <person name="Lluch J."/>
            <person name="Gil L."/>
            <person name="Kuchtly C."/>
            <person name="Lopez Roques C."/>
            <person name="Donnadieu C."/>
            <person name="Parrinello H."/>
            <person name="Journot L."/>
            <person name="Du K."/>
            <person name="Schartl M."/>
            <person name="Retaux S."/>
            <person name="Guiguen Y."/>
        </authorList>
    </citation>
    <scope>NUCLEOTIDE SEQUENCE [LARGE SCALE GENOMIC DNA]</scope>
    <source>
        <strain evidence="9">Pach_M1</strain>
        <tissue evidence="9">Testis</tissue>
    </source>
</reference>
<keyword evidence="9" id="KW-0675">Receptor</keyword>
<dbReference type="Proteomes" id="UP000752171">
    <property type="component" value="Unassembled WGS sequence"/>
</dbReference>
<evidence type="ECO:0000256" key="7">
    <source>
        <dbReference type="SAM" id="SignalP"/>
    </source>
</evidence>
<evidence type="ECO:0000256" key="2">
    <source>
        <dbReference type="ARBA" id="ARBA00022692"/>
    </source>
</evidence>
<dbReference type="GO" id="GO:0007189">
    <property type="term" value="P:adenylate cyclase-activating G protein-coupled receptor signaling pathway"/>
    <property type="evidence" value="ECO:0007669"/>
    <property type="project" value="TreeGrafter"/>
</dbReference>
<dbReference type="EMBL" id="JAICCE010000016">
    <property type="protein sequence ID" value="KAG9267110.1"/>
    <property type="molecule type" value="Genomic_DNA"/>
</dbReference>
<evidence type="ECO:0000256" key="4">
    <source>
        <dbReference type="ARBA" id="ARBA00023136"/>
    </source>
</evidence>
<feature type="transmembrane region" description="Helical" evidence="6">
    <location>
        <begin position="331"/>
        <end position="353"/>
    </location>
</feature>
<keyword evidence="3 6" id="KW-1133">Transmembrane helix</keyword>
<dbReference type="PROSITE" id="PS50261">
    <property type="entry name" value="G_PROTEIN_RECEP_F2_4"/>
    <property type="match status" value="1"/>
</dbReference>
<evidence type="ECO:0000313" key="10">
    <source>
        <dbReference type="Proteomes" id="UP000752171"/>
    </source>
</evidence>
<feature type="transmembrane region" description="Helical" evidence="6">
    <location>
        <begin position="365"/>
        <end position="389"/>
    </location>
</feature>
<dbReference type="GO" id="GO:0007166">
    <property type="term" value="P:cell surface receptor signaling pathway"/>
    <property type="evidence" value="ECO:0007669"/>
    <property type="project" value="InterPro"/>
</dbReference>
<feature type="transmembrane region" description="Helical" evidence="6">
    <location>
        <begin position="493"/>
        <end position="515"/>
    </location>
</feature>